<dbReference type="EMBL" id="JACHVB010000064">
    <property type="protein sequence ID" value="MBC2596424.1"/>
    <property type="molecule type" value="Genomic_DNA"/>
</dbReference>
<keyword evidence="3 9" id="KW-0489">Methyltransferase</keyword>
<dbReference type="GO" id="GO:0008168">
    <property type="term" value="F:methyltransferase activity"/>
    <property type="evidence" value="ECO:0007669"/>
    <property type="project" value="UniProtKB-KW"/>
</dbReference>
<evidence type="ECO:0000256" key="1">
    <source>
        <dbReference type="ARBA" id="ARBA00004496"/>
    </source>
</evidence>
<comment type="similarity">
    <text evidence="6">Belongs to the methyltransferase superfamily. RlmI family.</text>
</comment>
<comment type="subcellular location">
    <subcellularLocation>
        <location evidence="1">Cytoplasm</location>
    </subcellularLocation>
</comment>
<dbReference type="CDD" id="cd11572">
    <property type="entry name" value="RlmI_M_like"/>
    <property type="match status" value="1"/>
</dbReference>
<dbReference type="InterPro" id="IPR029063">
    <property type="entry name" value="SAM-dependent_MTases_sf"/>
</dbReference>
<dbReference type="SUPFAM" id="SSF88697">
    <property type="entry name" value="PUA domain-like"/>
    <property type="match status" value="1"/>
</dbReference>
<reference evidence="9 10" key="1">
    <citation type="submission" date="2020-07" db="EMBL/GenBank/DDBJ databases">
        <authorList>
            <person name="Feng X."/>
        </authorList>
    </citation>
    <scope>NUCLEOTIDE SEQUENCE [LARGE SCALE GENOMIC DNA]</scope>
    <source>
        <strain evidence="9 10">JCM31066</strain>
    </source>
</reference>
<dbReference type="Pfam" id="PF17785">
    <property type="entry name" value="PUA_3"/>
    <property type="match status" value="1"/>
</dbReference>
<dbReference type="CDD" id="cd21153">
    <property type="entry name" value="PUA_RlmI"/>
    <property type="match status" value="1"/>
</dbReference>
<dbReference type="InterPro" id="IPR036974">
    <property type="entry name" value="PUA_sf"/>
</dbReference>
<dbReference type="AlphaFoldDB" id="A0A842HL60"/>
<dbReference type="Pfam" id="PF10672">
    <property type="entry name" value="Methyltrans_SAM"/>
    <property type="match status" value="1"/>
</dbReference>
<accession>A0A842HL60</accession>
<dbReference type="Gene3D" id="3.30.750.80">
    <property type="entry name" value="RNA methyltransferase domain (HRMD) like"/>
    <property type="match status" value="1"/>
</dbReference>
<dbReference type="GO" id="GO:0032259">
    <property type="term" value="P:methylation"/>
    <property type="evidence" value="ECO:0007669"/>
    <property type="project" value="UniProtKB-KW"/>
</dbReference>
<keyword evidence="4 9" id="KW-0808">Transferase</keyword>
<name>A0A842HL60_9BACT</name>
<sequence>MSASLKLKPGPSPRVQRGHPWVFSGEVTRLLPDEHNGREVELRDSRGRFMGMGLYNAKSQIIWRRYSRDKVAFDESFLKAALEAAIARRAPDTARRLVWSEADGLPGLVVDQFGQVLVVQALTAGMDQALPIITTCLQRLLSPADIVYRNDAPSRKLEGLETSVTTLSGNPAEAAWLMLDGIEFFIDLHSGHKTGFYLDQRAQHLRVAELAKGRRVLDGFCHQGGFALHCAKAGAESVLAVDISEECVQAARLNAGKNQLAVDFSVMNMFDWFTANRQENFDLIVLDPPSFARSKKSLDGALRGYKELNLRAMRMLPPGGILATYSCSQNVSPAQFMSVLAEAAGDARRDFVVIEETGQPADHPVLLTMPESHYLKGAILQLR</sequence>
<evidence type="ECO:0000256" key="6">
    <source>
        <dbReference type="ARBA" id="ARBA00038091"/>
    </source>
</evidence>
<dbReference type="InterPro" id="IPR019614">
    <property type="entry name" value="SAM-dep_methyl-trfase"/>
</dbReference>
<keyword evidence="10" id="KW-1185">Reference proteome</keyword>
<dbReference type="Proteomes" id="UP000546464">
    <property type="component" value="Unassembled WGS sequence"/>
</dbReference>
<dbReference type="InterPro" id="IPR041532">
    <property type="entry name" value="RlmI-like_PUA"/>
</dbReference>
<evidence type="ECO:0000256" key="3">
    <source>
        <dbReference type="ARBA" id="ARBA00022603"/>
    </source>
</evidence>
<dbReference type="GO" id="GO:0005737">
    <property type="term" value="C:cytoplasm"/>
    <property type="evidence" value="ECO:0007669"/>
    <property type="project" value="UniProtKB-SubCell"/>
</dbReference>
<keyword evidence="5" id="KW-0949">S-adenosyl-L-methionine</keyword>
<dbReference type="PANTHER" id="PTHR42873:SF1">
    <property type="entry name" value="S-ADENOSYLMETHIONINE-DEPENDENT METHYLTRANSFERASE DOMAIN-CONTAINING PROTEIN"/>
    <property type="match status" value="1"/>
</dbReference>
<dbReference type="PROSITE" id="PS50890">
    <property type="entry name" value="PUA"/>
    <property type="match status" value="1"/>
</dbReference>
<dbReference type="Gene3D" id="2.30.130.10">
    <property type="entry name" value="PUA domain"/>
    <property type="match status" value="1"/>
</dbReference>
<evidence type="ECO:0000256" key="2">
    <source>
        <dbReference type="ARBA" id="ARBA00022490"/>
    </source>
</evidence>
<dbReference type="CDD" id="cd02440">
    <property type="entry name" value="AdoMet_MTases"/>
    <property type="match status" value="1"/>
</dbReference>
<dbReference type="InterPro" id="IPR015947">
    <property type="entry name" value="PUA-like_sf"/>
</dbReference>
<evidence type="ECO:0000259" key="8">
    <source>
        <dbReference type="Pfam" id="PF17785"/>
    </source>
</evidence>
<feature type="domain" description="S-adenosylmethionine-dependent methyltransferase" evidence="7">
    <location>
        <begin position="163"/>
        <end position="348"/>
    </location>
</feature>
<evidence type="ECO:0000313" key="9">
    <source>
        <dbReference type="EMBL" id="MBC2596424.1"/>
    </source>
</evidence>
<keyword evidence="2" id="KW-0963">Cytoplasm</keyword>
<evidence type="ECO:0000259" key="7">
    <source>
        <dbReference type="Pfam" id="PF10672"/>
    </source>
</evidence>
<dbReference type="SUPFAM" id="SSF53335">
    <property type="entry name" value="S-adenosyl-L-methionine-dependent methyltransferases"/>
    <property type="match status" value="1"/>
</dbReference>
<dbReference type="PANTHER" id="PTHR42873">
    <property type="entry name" value="RIBOSOMAL RNA LARGE SUBUNIT METHYLTRANSFERASE"/>
    <property type="match status" value="1"/>
</dbReference>
<dbReference type="RefSeq" id="WP_185677331.1">
    <property type="nucleotide sequence ID" value="NZ_JACHVB010000064.1"/>
</dbReference>
<comment type="caution">
    <text evidence="9">The sequence shown here is derived from an EMBL/GenBank/DDBJ whole genome shotgun (WGS) entry which is preliminary data.</text>
</comment>
<dbReference type="GO" id="GO:0003723">
    <property type="term" value="F:RNA binding"/>
    <property type="evidence" value="ECO:0007669"/>
    <property type="project" value="InterPro"/>
</dbReference>
<evidence type="ECO:0000256" key="5">
    <source>
        <dbReference type="ARBA" id="ARBA00022691"/>
    </source>
</evidence>
<organism evidence="9 10">
    <name type="scientific">Ruficoccus amylovorans</name>
    <dbReference type="NCBI Taxonomy" id="1804625"/>
    <lineage>
        <taxon>Bacteria</taxon>
        <taxon>Pseudomonadati</taxon>
        <taxon>Verrucomicrobiota</taxon>
        <taxon>Opitutia</taxon>
        <taxon>Puniceicoccales</taxon>
        <taxon>Cerasicoccaceae</taxon>
        <taxon>Ruficoccus</taxon>
    </lineage>
</organism>
<feature type="domain" description="RlmI-like PUA" evidence="8">
    <location>
        <begin position="5"/>
        <end position="68"/>
    </location>
</feature>
<proteinExistence type="inferred from homology"/>
<protein>
    <submittedName>
        <fullName evidence="9">Class I SAM-dependent rRNA methyltransferase</fullName>
    </submittedName>
</protein>
<dbReference type="Gene3D" id="3.40.50.150">
    <property type="entry name" value="Vaccinia Virus protein VP39"/>
    <property type="match status" value="1"/>
</dbReference>
<evidence type="ECO:0000256" key="4">
    <source>
        <dbReference type="ARBA" id="ARBA00022679"/>
    </source>
</evidence>
<evidence type="ECO:0000313" key="10">
    <source>
        <dbReference type="Proteomes" id="UP000546464"/>
    </source>
</evidence>
<gene>
    <name evidence="9" type="ORF">H5P28_19315</name>
</gene>